<sequence>KIKKPRITTKTITTSGLRYEALFGGAYAGTGQYERTAGGLYAGALDFQPQPTAVTPNVFVPTAVRQPTRQFTPTRVGERLAIIPRERQISQEKLMIKPQERTRIALRDRLSLIQRERLRQRLITTPSYALRQQVPQRTALRYRYRQRFRPRQESPPIRPRIIVPPPPIPLTQMEKLYTKKAKPTGFITEVRRRGQFFELDLKPTTRGRALRKGVGFVKRTLGATFRIKEVPVGRKLGRDISFRVDPKIFRVKGPTFIQKTAQEGGLLTGRLTSPTETKEI</sequence>
<protein>
    <submittedName>
        <fullName evidence="1">Uncharacterized protein</fullName>
    </submittedName>
</protein>
<name>X0T5R0_9ZZZZ</name>
<organism evidence="1">
    <name type="scientific">marine sediment metagenome</name>
    <dbReference type="NCBI Taxonomy" id="412755"/>
    <lineage>
        <taxon>unclassified sequences</taxon>
        <taxon>metagenomes</taxon>
        <taxon>ecological metagenomes</taxon>
    </lineage>
</organism>
<dbReference type="AlphaFoldDB" id="X0T5R0"/>
<reference evidence="1" key="1">
    <citation type="journal article" date="2014" name="Front. Microbiol.">
        <title>High frequency of phylogenetically diverse reductive dehalogenase-homologous genes in deep subseafloor sedimentary metagenomes.</title>
        <authorList>
            <person name="Kawai M."/>
            <person name="Futagami T."/>
            <person name="Toyoda A."/>
            <person name="Takaki Y."/>
            <person name="Nishi S."/>
            <person name="Hori S."/>
            <person name="Arai W."/>
            <person name="Tsubouchi T."/>
            <person name="Morono Y."/>
            <person name="Uchiyama I."/>
            <person name="Ito T."/>
            <person name="Fujiyama A."/>
            <person name="Inagaki F."/>
            <person name="Takami H."/>
        </authorList>
    </citation>
    <scope>NUCLEOTIDE SEQUENCE</scope>
    <source>
        <strain evidence="1">Expedition CK06-06</strain>
    </source>
</reference>
<proteinExistence type="predicted"/>
<feature type="non-terminal residue" evidence="1">
    <location>
        <position position="1"/>
    </location>
</feature>
<evidence type="ECO:0000313" key="1">
    <source>
        <dbReference type="EMBL" id="GAF88534.1"/>
    </source>
</evidence>
<feature type="non-terminal residue" evidence="1">
    <location>
        <position position="280"/>
    </location>
</feature>
<gene>
    <name evidence="1" type="ORF">S01H1_27266</name>
</gene>
<comment type="caution">
    <text evidence="1">The sequence shown here is derived from an EMBL/GenBank/DDBJ whole genome shotgun (WGS) entry which is preliminary data.</text>
</comment>
<accession>X0T5R0</accession>
<dbReference type="EMBL" id="BARS01016587">
    <property type="protein sequence ID" value="GAF88534.1"/>
    <property type="molecule type" value="Genomic_DNA"/>
</dbReference>